<evidence type="ECO:0000313" key="2">
    <source>
        <dbReference type="EMBL" id="ONU78709.1"/>
    </source>
</evidence>
<feature type="region of interest" description="Disordered" evidence="1">
    <location>
        <begin position="254"/>
        <end position="314"/>
    </location>
</feature>
<protein>
    <submittedName>
        <fullName evidence="2">Uncharacterized protein</fullName>
    </submittedName>
</protein>
<dbReference type="EMBL" id="MUTJ01000088">
    <property type="protein sequence ID" value="ONU78709.1"/>
    <property type="molecule type" value="Genomic_DNA"/>
</dbReference>
<sequence length="328" mass="35661">AETAGPAADTTQCASQRPDRTCGRVRYRANDATKAARRITATDPTQCTGYRTDHTTKTTGRITDATQGTRHRTHCTACRVAHRPDNTAETAGPAADTTQCASQRSDCTGGRVRYRADHATKATRRVTATDATQCTGYRTDHTTETTGPAATAQGARHRSDCSACRVAHRSDDIAKATRPATTSAKAAQRTRHRANHATKTTGPATTTADTTQRTRHRTGHACDRLEQSATDIDGRASCPRPCQPDRDTACIRAADRHHPVPPSRHGADEFPGRGRSACDDHAVGFADTSQRGSQHPRLGRRGGQAEQSRDRQGDACQFHVRFRFRFHE</sequence>
<feature type="non-terminal residue" evidence="2">
    <location>
        <position position="1"/>
    </location>
</feature>
<dbReference type="AlphaFoldDB" id="A0A1V2VX45"/>
<reference evidence="2 3" key="1">
    <citation type="submission" date="2016-08" db="EMBL/GenBank/DDBJ databases">
        <authorList>
            <person name="Seilhamer J.J."/>
        </authorList>
    </citation>
    <scope>NUCLEOTIDE SEQUENCE [LARGE SCALE GENOMIC DNA]</scope>
    <source>
        <strain evidence="2 3">VC14762</strain>
    </source>
</reference>
<organism evidence="2 3">
    <name type="scientific">Burkholderia cenocepacia</name>
    <dbReference type="NCBI Taxonomy" id="95486"/>
    <lineage>
        <taxon>Bacteria</taxon>
        <taxon>Pseudomonadati</taxon>
        <taxon>Pseudomonadota</taxon>
        <taxon>Betaproteobacteria</taxon>
        <taxon>Burkholderiales</taxon>
        <taxon>Burkholderiaceae</taxon>
        <taxon>Burkholderia</taxon>
        <taxon>Burkholderia cepacia complex</taxon>
    </lineage>
</organism>
<dbReference type="Proteomes" id="UP000188543">
    <property type="component" value="Unassembled WGS sequence"/>
</dbReference>
<evidence type="ECO:0000313" key="3">
    <source>
        <dbReference type="Proteomes" id="UP000188543"/>
    </source>
</evidence>
<proteinExistence type="predicted"/>
<gene>
    <name evidence="2" type="ORF">A8E72_28535</name>
</gene>
<feature type="compositionally biased region" description="Low complexity" evidence="1">
    <location>
        <begin position="197"/>
        <end position="211"/>
    </location>
</feature>
<accession>A0A1V2VX45</accession>
<name>A0A1V2VX45_9BURK</name>
<comment type="caution">
    <text evidence="2">The sequence shown here is derived from an EMBL/GenBank/DDBJ whole genome shotgun (WGS) entry which is preliminary data.</text>
</comment>
<feature type="region of interest" description="Disordered" evidence="1">
    <location>
        <begin position="175"/>
        <end position="221"/>
    </location>
</feature>
<feature type="compositionally biased region" description="Basic and acidic residues" evidence="1">
    <location>
        <begin position="265"/>
        <end position="282"/>
    </location>
</feature>
<evidence type="ECO:0000256" key="1">
    <source>
        <dbReference type="SAM" id="MobiDB-lite"/>
    </source>
</evidence>